<dbReference type="STRING" id="930991.A0A0D0D6D1"/>
<organism evidence="2 3">
    <name type="scientific">Paxillus rubicundulus Ve08.2h10</name>
    <dbReference type="NCBI Taxonomy" id="930991"/>
    <lineage>
        <taxon>Eukaryota</taxon>
        <taxon>Fungi</taxon>
        <taxon>Dikarya</taxon>
        <taxon>Basidiomycota</taxon>
        <taxon>Agaricomycotina</taxon>
        <taxon>Agaricomycetes</taxon>
        <taxon>Agaricomycetidae</taxon>
        <taxon>Boletales</taxon>
        <taxon>Paxilineae</taxon>
        <taxon>Paxillaceae</taxon>
        <taxon>Paxillus</taxon>
    </lineage>
</organism>
<reference evidence="3" key="2">
    <citation type="submission" date="2015-01" db="EMBL/GenBank/DDBJ databases">
        <title>Evolutionary Origins and Diversification of the Mycorrhizal Mutualists.</title>
        <authorList>
            <consortium name="DOE Joint Genome Institute"/>
            <consortium name="Mycorrhizal Genomics Consortium"/>
            <person name="Kohler A."/>
            <person name="Kuo A."/>
            <person name="Nagy L.G."/>
            <person name="Floudas D."/>
            <person name="Copeland A."/>
            <person name="Barry K.W."/>
            <person name="Cichocki N."/>
            <person name="Veneault-Fourrey C."/>
            <person name="LaButti K."/>
            <person name="Lindquist E.A."/>
            <person name="Lipzen A."/>
            <person name="Lundell T."/>
            <person name="Morin E."/>
            <person name="Murat C."/>
            <person name="Riley R."/>
            <person name="Ohm R."/>
            <person name="Sun H."/>
            <person name="Tunlid A."/>
            <person name="Henrissat B."/>
            <person name="Grigoriev I.V."/>
            <person name="Hibbett D.S."/>
            <person name="Martin F."/>
        </authorList>
    </citation>
    <scope>NUCLEOTIDE SEQUENCE [LARGE SCALE GENOMIC DNA]</scope>
    <source>
        <strain evidence="3">Ve08.2h10</strain>
    </source>
</reference>
<dbReference type="Proteomes" id="UP000054538">
    <property type="component" value="Unassembled WGS sequence"/>
</dbReference>
<feature type="non-terminal residue" evidence="2">
    <location>
        <position position="313"/>
    </location>
</feature>
<evidence type="ECO:0000313" key="3">
    <source>
        <dbReference type="Proteomes" id="UP000054538"/>
    </source>
</evidence>
<sequence length="313" mass="34227">SVFDQVTKLFTDEVNSLVSSAKLAGPGSEHVNAAISQASSGNKMVVTNPATGIWIHKFNTKGEKCVNKACADLPHTGNHDLEHCYYPRGGMEGQGPYWSRGRSLKTKEVSVAAVVPSQNTVTTPTTAFAATHHRDLSCTAVIETNDESEELALLVAGQSLDTILDSGTTLHLIMNQEYFWNYTHKSSMCVKTANHGMLPTRGRGDCIADLIIRGGTHCLMFHNCLHAPEAMINLLSIGQMLNKGWDCNFKGSNESTGPFCQLVHKGRALVQIPMTGNLCFMNLKFIHPDSIVMPILMEISAFAPVPSMWDLWH</sequence>
<name>A0A0D0D6D1_9AGAM</name>
<proteinExistence type="predicted"/>
<accession>A0A0D0D6D1</accession>
<dbReference type="OrthoDB" id="2688793at2759"/>
<dbReference type="InterPro" id="IPR054722">
    <property type="entry name" value="PolX-like_BBD"/>
</dbReference>
<reference evidence="2 3" key="1">
    <citation type="submission" date="2014-04" db="EMBL/GenBank/DDBJ databases">
        <authorList>
            <consortium name="DOE Joint Genome Institute"/>
            <person name="Kuo A."/>
            <person name="Kohler A."/>
            <person name="Jargeat P."/>
            <person name="Nagy L.G."/>
            <person name="Floudas D."/>
            <person name="Copeland A."/>
            <person name="Barry K.W."/>
            <person name="Cichocki N."/>
            <person name="Veneault-Fourrey C."/>
            <person name="LaButti K."/>
            <person name="Lindquist E.A."/>
            <person name="Lipzen A."/>
            <person name="Lundell T."/>
            <person name="Morin E."/>
            <person name="Murat C."/>
            <person name="Sun H."/>
            <person name="Tunlid A."/>
            <person name="Henrissat B."/>
            <person name="Grigoriev I.V."/>
            <person name="Hibbett D.S."/>
            <person name="Martin F."/>
            <person name="Nordberg H.P."/>
            <person name="Cantor M.N."/>
            <person name="Hua S.X."/>
        </authorList>
    </citation>
    <scope>NUCLEOTIDE SEQUENCE [LARGE SCALE GENOMIC DNA]</scope>
    <source>
        <strain evidence="2 3">Ve08.2h10</strain>
    </source>
</reference>
<evidence type="ECO:0000313" key="2">
    <source>
        <dbReference type="EMBL" id="KIK75684.1"/>
    </source>
</evidence>
<dbReference type="HOGENOM" id="CLU_048314_0_0_1"/>
<dbReference type="InParanoid" id="A0A0D0D6D1"/>
<feature type="domain" description="Retrovirus-related Pol polyprotein from transposon TNT 1-94-like beta-barrel" evidence="1">
    <location>
        <begin position="163"/>
        <end position="244"/>
    </location>
</feature>
<dbReference type="AlphaFoldDB" id="A0A0D0D6D1"/>
<keyword evidence="3" id="KW-1185">Reference proteome</keyword>
<dbReference type="EMBL" id="KN827935">
    <property type="protein sequence ID" value="KIK75684.1"/>
    <property type="molecule type" value="Genomic_DNA"/>
</dbReference>
<dbReference type="Pfam" id="PF22936">
    <property type="entry name" value="Pol_BBD"/>
    <property type="match status" value="1"/>
</dbReference>
<feature type="non-terminal residue" evidence="2">
    <location>
        <position position="1"/>
    </location>
</feature>
<gene>
    <name evidence="2" type="ORF">PAXRUDRAFT_72807</name>
</gene>
<protein>
    <recommendedName>
        <fullName evidence="1">Retrovirus-related Pol polyprotein from transposon TNT 1-94-like beta-barrel domain-containing protein</fullName>
    </recommendedName>
</protein>
<evidence type="ECO:0000259" key="1">
    <source>
        <dbReference type="Pfam" id="PF22936"/>
    </source>
</evidence>